<protein>
    <submittedName>
        <fullName evidence="1">Uncharacterized protein</fullName>
    </submittedName>
</protein>
<evidence type="ECO:0000313" key="2">
    <source>
        <dbReference type="Proteomes" id="UP001364695"/>
    </source>
</evidence>
<organism evidence="1 2">
    <name type="scientific">Amphibiibacter pelophylacis</name>
    <dbReference type="NCBI Taxonomy" id="1799477"/>
    <lineage>
        <taxon>Bacteria</taxon>
        <taxon>Pseudomonadati</taxon>
        <taxon>Pseudomonadota</taxon>
        <taxon>Betaproteobacteria</taxon>
        <taxon>Burkholderiales</taxon>
        <taxon>Sphaerotilaceae</taxon>
        <taxon>Amphibiibacter</taxon>
    </lineage>
</organism>
<accession>A0ACC6P0R2</accession>
<gene>
    <name evidence="1" type="ORF">RV045_04965</name>
</gene>
<sequence>MTVSSTLTGPDPGPTLTLSPARNRAQWGHSEPHRFNRRWEVHMLALLLERARLHQPLLASDLNAHLMARGQNRPLNRSQVQRLVLSLSAWLDELPGRPWALEHAPRKLSVGPWFLTATGRTPVDVHLDTEGDSPLPAARQSLTMAHDPAHGPGRSLWPSPLIVDLPGSDTDTVLQRLAAWTAQTLVLLEAAAPGARSIAHTPQRLDAWLDGPLTPEARICQGLLRLQWWRQRDEGPLSRRRVEARQALEALEALLPHARRDLGLIELVRVQGLLNLLLFDPGLHASHVLQESQHPGPLLSGSGGLAQWHRLRVQAGWLQAGQPGLDADSAATLHATSALHLEGLLYWSLQTTSPDGLRTATALAQQHLPLLHARGLCSASTVSAWRDAAPSASGRA</sequence>
<dbReference type="EMBL" id="JAWDIE010000006">
    <property type="protein sequence ID" value="MEJ7137783.1"/>
    <property type="molecule type" value="Genomic_DNA"/>
</dbReference>
<evidence type="ECO:0000313" key="1">
    <source>
        <dbReference type="EMBL" id="MEJ7137783.1"/>
    </source>
</evidence>
<proteinExistence type="predicted"/>
<name>A0ACC6P0R2_9BURK</name>
<reference evidence="1" key="1">
    <citation type="submission" date="2023-10" db="EMBL/GenBank/DDBJ databases">
        <title>Amphibacter perezi, gen. nov., sp. nov. a novel taxa of the family Comamonadaceae, class Betaproteobacteria isolated from the skin microbiota of Pelophylax perezi from different populations.</title>
        <authorList>
            <person name="Costa S."/>
            <person name="Proenca D.N."/>
            <person name="Lopes I."/>
            <person name="Morais P.V."/>
        </authorList>
    </citation>
    <scope>NUCLEOTIDE SEQUENCE</scope>
    <source>
        <strain evidence="1">SL12-8</strain>
    </source>
</reference>
<comment type="caution">
    <text evidence="1">The sequence shown here is derived from an EMBL/GenBank/DDBJ whole genome shotgun (WGS) entry which is preliminary data.</text>
</comment>
<dbReference type="Proteomes" id="UP001364695">
    <property type="component" value="Unassembled WGS sequence"/>
</dbReference>
<keyword evidence="2" id="KW-1185">Reference proteome</keyword>